<dbReference type="RefSeq" id="WP_133841982.1">
    <property type="nucleotide sequence ID" value="NZ_AP024329.1"/>
</dbReference>
<dbReference type="Proteomes" id="UP000677515">
    <property type="component" value="Chromosome"/>
</dbReference>
<protein>
    <submittedName>
        <fullName evidence="2">Sugar phosphate isomerase</fullName>
    </submittedName>
</protein>
<name>A0ABM7N1E4_ERWRD</name>
<dbReference type="SUPFAM" id="SSF51658">
    <property type="entry name" value="Xylose isomerase-like"/>
    <property type="match status" value="1"/>
</dbReference>
<evidence type="ECO:0000259" key="1">
    <source>
        <dbReference type="Pfam" id="PF01261"/>
    </source>
</evidence>
<feature type="domain" description="Xylose isomerase-like TIM barrel" evidence="1">
    <location>
        <begin position="19"/>
        <end position="259"/>
    </location>
</feature>
<proteinExistence type="predicted"/>
<reference evidence="2 3" key="1">
    <citation type="submission" date="2021-01" db="EMBL/GenBank/DDBJ databases">
        <title>Complete genome sequence of Erwinia rhapontici MAFF 311153.</title>
        <authorList>
            <person name="Morohoshi T."/>
            <person name="Someya N."/>
        </authorList>
    </citation>
    <scope>NUCLEOTIDE SEQUENCE [LARGE SCALE GENOMIC DNA]</scope>
    <source>
        <strain evidence="2 3">MAFF 311153</strain>
    </source>
</reference>
<dbReference type="InterPro" id="IPR050312">
    <property type="entry name" value="IolE/XylAMocC-like"/>
</dbReference>
<dbReference type="PANTHER" id="PTHR12110:SF21">
    <property type="entry name" value="XYLOSE ISOMERASE-LIKE TIM BARREL DOMAIN-CONTAINING PROTEIN"/>
    <property type="match status" value="1"/>
</dbReference>
<evidence type="ECO:0000313" key="3">
    <source>
        <dbReference type="Proteomes" id="UP000677515"/>
    </source>
</evidence>
<dbReference type="GO" id="GO:0016853">
    <property type="term" value="F:isomerase activity"/>
    <property type="evidence" value="ECO:0007669"/>
    <property type="project" value="UniProtKB-KW"/>
</dbReference>
<dbReference type="PANTHER" id="PTHR12110">
    <property type="entry name" value="HYDROXYPYRUVATE ISOMERASE"/>
    <property type="match status" value="1"/>
</dbReference>
<sequence>MKKALHGVSVLHSNAVTQLRIAHETGFDALELLPEHLFRYLEHGGTLEKYKQLMQQYQIEISCINALKRIGRHQPQERREMLDEADKICRAAQALGCPVVQVMALNEIDDLSVADRTRILTENIRDIAAIGAQYGIKFQIEVVAFTPFNSLKQGLEIIQAVGADNVGVVVDFWHLYAGGDTTPEEVAAMDVNLIYGVHFCDGRRLHPGEAWDERVQRNYQPGEGEVDIARWVAAVKQSGYNGVWCPELLSPTHWEDDLWQIAQDSMSSLTAYTQDV</sequence>
<evidence type="ECO:0000313" key="2">
    <source>
        <dbReference type="EMBL" id="BCQ35164.1"/>
    </source>
</evidence>
<dbReference type="InterPro" id="IPR013022">
    <property type="entry name" value="Xyl_isomerase-like_TIM-brl"/>
</dbReference>
<keyword evidence="3" id="KW-1185">Reference proteome</keyword>
<dbReference type="EMBL" id="AP024329">
    <property type="protein sequence ID" value="BCQ35164.1"/>
    <property type="molecule type" value="Genomic_DNA"/>
</dbReference>
<gene>
    <name evidence="2" type="ORF">ERHA53_25070</name>
</gene>
<keyword evidence="2" id="KW-0413">Isomerase</keyword>
<dbReference type="Pfam" id="PF01261">
    <property type="entry name" value="AP_endonuc_2"/>
    <property type="match status" value="1"/>
</dbReference>
<accession>A0ABM7N1E4</accession>
<dbReference type="Gene3D" id="3.20.20.150">
    <property type="entry name" value="Divalent-metal-dependent TIM barrel enzymes"/>
    <property type="match status" value="1"/>
</dbReference>
<dbReference type="InterPro" id="IPR036237">
    <property type="entry name" value="Xyl_isomerase-like_sf"/>
</dbReference>
<organism evidence="2 3">
    <name type="scientific">Erwinia rhapontici</name>
    <name type="common">Pectobacterium rhapontici</name>
    <dbReference type="NCBI Taxonomy" id="55212"/>
    <lineage>
        <taxon>Bacteria</taxon>
        <taxon>Pseudomonadati</taxon>
        <taxon>Pseudomonadota</taxon>
        <taxon>Gammaproteobacteria</taxon>
        <taxon>Enterobacterales</taxon>
        <taxon>Erwiniaceae</taxon>
        <taxon>Erwinia</taxon>
    </lineage>
</organism>